<sequence>MPPLDQGEPPLKGAHPLPGFDRLSLTTAFERLTLTPTTVFPFSPIDCSQWTPGPFSGNYSGASLHQQLQQINKSSLSIFHKQLVLVTALVSTRAFFFYT</sequence>
<dbReference type="EMBL" id="CP032157">
    <property type="protein sequence ID" value="AXY77972.1"/>
    <property type="molecule type" value="Genomic_DNA"/>
</dbReference>
<accession>A0A3B7MTX3</accession>
<keyword evidence="2" id="KW-1185">Reference proteome</keyword>
<evidence type="ECO:0000313" key="2">
    <source>
        <dbReference type="Proteomes" id="UP000263900"/>
    </source>
</evidence>
<reference evidence="1 2" key="1">
    <citation type="submission" date="2018-09" db="EMBL/GenBank/DDBJ databases">
        <title>Genome sequencing of strain 6GH32-13.</title>
        <authorList>
            <person name="Weon H.-Y."/>
            <person name="Heo J."/>
            <person name="Kwon S.-W."/>
        </authorList>
    </citation>
    <scope>NUCLEOTIDE SEQUENCE [LARGE SCALE GENOMIC DNA]</scope>
    <source>
        <strain evidence="1 2">5GH32-13</strain>
    </source>
</reference>
<organism evidence="1 2">
    <name type="scientific">Paraflavitalea soli</name>
    <dbReference type="NCBI Taxonomy" id="2315862"/>
    <lineage>
        <taxon>Bacteria</taxon>
        <taxon>Pseudomonadati</taxon>
        <taxon>Bacteroidota</taxon>
        <taxon>Chitinophagia</taxon>
        <taxon>Chitinophagales</taxon>
        <taxon>Chitinophagaceae</taxon>
        <taxon>Paraflavitalea</taxon>
    </lineage>
</organism>
<dbReference type="AlphaFoldDB" id="A0A3B7MTX3"/>
<name>A0A3B7MTX3_9BACT</name>
<proteinExistence type="predicted"/>
<protein>
    <submittedName>
        <fullName evidence="1">Uncharacterized protein</fullName>
    </submittedName>
</protein>
<dbReference type="KEGG" id="pseg:D3H65_30015"/>
<evidence type="ECO:0000313" key="1">
    <source>
        <dbReference type="EMBL" id="AXY77972.1"/>
    </source>
</evidence>
<dbReference type="Proteomes" id="UP000263900">
    <property type="component" value="Chromosome"/>
</dbReference>
<gene>
    <name evidence="1" type="ORF">D3H65_30015</name>
</gene>